<feature type="compositionally biased region" description="Low complexity" evidence="1">
    <location>
        <begin position="98"/>
        <end position="129"/>
    </location>
</feature>
<feature type="compositionally biased region" description="Low complexity" evidence="1">
    <location>
        <begin position="320"/>
        <end position="330"/>
    </location>
</feature>
<dbReference type="OrthoDB" id="2138912at2759"/>
<reference evidence="3" key="1">
    <citation type="journal article" date="2018" name="Nat. Microbiol.">
        <title>Leveraging single-cell genomics to expand the fungal tree of life.</title>
        <authorList>
            <person name="Ahrendt S.R."/>
            <person name="Quandt C.A."/>
            <person name="Ciobanu D."/>
            <person name="Clum A."/>
            <person name="Salamov A."/>
            <person name="Andreopoulos B."/>
            <person name="Cheng J.F."/>
            <person name="Woyke T."/>
            <person name="Pelin A."/>
            <person name="Henrissat B."/>
            <person name="Reynolds N.K."/>
            <person name="Benny G.L."/>
            <person name="Smith M.E."/>
            <person name="James T.Y."/>
            <person name="Grigoriev I.V."/>
        </authorList>
    </citation>
    <scope>NUCLEOTIDE SEQUENCE [LARGE SCALE GENOMIC DNA]</scope>
    <source>
        <strain evidence="3">ATCC 52028</strain>
    </source>
</reference>
<gene>
    <name evidence="2" type="ORF">CXG81DRAFT_16456</name>
</gene>
<name>A0A4V1IVH0_9FUNG</name>
<evidence type="ECO:0000313" key="2">
    <source>
        <dbReference type="EMBL" id="RKP04029.1"/>
    </source>
</evidence>
<feature type="compositionally biased region" description="Low complexity" evidence="1">
    <location>
        <begin position="512"/>
        <end position="522"/>
    </location>
</feature>
<accession>A0A4V1IVH0</accession>
<dbReference type="AlphaFoldDB" id="A0A4V1IVH0"/>
<feature type="region of interest" description="Disordered" evidence="1">
    <location>
        <begin position="98"/>
        <end position="250"/>
    </location>
</feature>
<dbReference type="STRING" id="1555241.A0A4V1IVH0"/>
<keyword evidence="3" id="KW-1185">Reference proteome</keyword>
<dbReference type="EMBL" id="ML014114">
    <property type="protein sequence ID" value="RKP04029.1"/>
    <property type="molecule type" value="Genomic_DNA"/>
</dbReference>
<sequence length="549" mass="55753">MAGVTDAGSATDGWAAMDRRASSPARATAAATAETVHPVSPYKAAAVVAAAAAAAAAEPHAGFGFGLDFGDESGEFDEIPLTNAADGAAPYPAAAAAAAGPAVPPSSSSAAAAAASPTNSRAPSRRSPSPSAPPPKTAYPPHGHLAAKPPWPFATAGGRPASLNEAGDLAAAAPDTPPLPVSTPPRGRSHSSSAALTPRTAHGHAAAAPGPSPPLGRTHSDPPSTTSAPGVLRDRGDGHGIGRGAPSETAAVAMRTGDLAAATEDPHDRALGAAAFGRPGGPGPAQGAHGDAGAASGKKRLLRGAPPSIKPHLGFNPLHSASSPASAANVPSQAILQHQSDNHLPHASRRQNLSEDMPPLTSPHLLDVEMVGLAHVLVSRVRALTAAELLSPWDAGDILTDMETIVHADAKERAFNRDVLALGASFIQRIASTAEQAAAEQTITPSAPVHVRATRRAALEDCRDFFRLMAQAAQSDPVYAKHLLRMLQGGWWRRDDTIRTVAVRVKQSMNASSASSASASSSPKPGLFQAATNGAKAAASKGWWWSRRK</sequence>
<dbReference type="Proteomes" id="UP000274922">
    <property type="component" value="Unassembled WGS sequence"/>
</dbReference>
<feature type="compositionally biased region" description="Low complexity" evidence="1">
    <location>
        <begin position="285"/>
        <end position="296"/>
    </location>
</feature>
<organism evidence="2 3">
    <name type="scientific">Caulochytrium protostelioides</name>
    <dbReference type="NCBI Taxonomy" id="1555241"/>
    <lineage>
        <taxon>Eukaryota</taxon>
        <taxon>Fungi</taxon>
        <taxon>Fungi incertae sedis</taxon>
        <taxon>Chytridiomycota</taxon>
        <taxon>Chytridiomycota incertae sedis</taxon>
        <taxon>Chytridiomycetes</taxon>
        <taxon>Caulochytriales</taxon>
        <taxon>Caulochytriaceae</taxon>
        <taxon>Caulochytrium</taxon>
    </lineage>
</organism>
<evidence type="ECO:0000256" key="1">
    <source>
        <dbReference type="SAM" id="MobiDB-lite"/>
    </source>
</evidence>
<protein>
    <submittedName>
        <fullName evidence="2">Uncharacterized protein</fullName>
    </submittedName>
</protein>
<evidence type="ECO:0000313" key="3">
    <source>
        <dbReference type="Proteomes" id="UP000274922"/>
    </source>
</evidence>
<proteinExistence type="predicted"/>
<feature type="region of interest" description="Disordered" evidence="1">
    <location>
        <begin position="271"/>
        <end position="330"/>
    </location>
</feature>
<feature type="compositionally biased region" description="Low complexity" evidence="1">
    <location>
        <begin position="197"/>
        <end position="209"/>
    </location>
</feature>
<feature type="region of interest" description="Disordered" evidence="1">
    <location>
        <begin position="512"/>
        <end position="549"/>
    </location>
</feature>
<feature type="compositionally biased region" description="Low complexity" evidence="1">
    <location>
        <begin position="530"/>
        <end position="549"/>
    </location>
</feature>